<comment type="caution">
    <text evidence="1">The sequence shown here is derived from an EMBL/GenBank/DDBJ whole genome shotgun (WGS) entry which is preliminary data.</text>
</comment>
<dbReference type="InterPro" id="IPR006461">
    <property type="entry name" value="PLAC_motif_containing"/>
</dbReference>
<proteinExistence type="predicted"/>
<protein>
    <submittedName>
        <fullName evidence="1">Uncharacterized protein</fullName>
    </submittedName>
</protein>
<dbReference type="NCBIfam" id="TIGR01571">
    <property type="entry name" value="A_thal_Cys_rich"/>
    <property type="match status" value="1"/>
</dbReference>
<evidence type="ECO:0000313" key="2">
    <source>
        <dbReference type="Proteomes" id="UP000436088"/>
    </source>
</evidence>
<name>A0A6A3CMN8_HIBSY</name>
<accession>A0A6A3CMN8</accession>
<dbReference type="Proteomes" id="UP000436088">
    <property type="component" value="Unassembled WGS sequence"/>
</dbReference>
<evidence type="ECO:0000313" key="1">
    <source>
        <dbReference type="EMBL" id="KAE8728641.1"/>
    </source>
</evidence>
<gene>
    <name evidence="1" type="ORF">F3Y22_tig00004111pilonHSYRG00017</name>
</gene>
<dbReference type="EMBL" id="VEPZ02000249">
    <property type="protein sequence ID" value="KAE8728641.1"/>
    <property type="molecule type" value="Genomic_DNA"/>
</dbReference>
<dbReference type="AlphaFoldDB" id="A0A6A3CMN8"/>
<keyword evidence="2" id="KW-1185">Reference proteome</keyword>
<sequence length="219" mass="24212">MAGLDKQEKIVVTGNKEEEEEERLLERMALDFDSRHAMMWEGEVVFDVLEDHRVALQSVCCPCYRFGKNMRRASLGDCFLQGTVHFILAAGVCSSTSLPSSSPTGTASCIRRLHSPYLSERIQGSSESRTLEMNNVKDGTWHGHDAGALQQSLNTREAVADSTISLVIGYIRGLETSLKVHSLTETRETSRLKNKGLSARTIETCRDGASMCMKGKLPI</sequence>
<reference evidence="1" key="1">
    <citation type="submission" date="2019-09" db="EMBL/GenBank/DDBJ databases">
        <title>Draft genome information of white flower Hibiscus syriacus.</title>
        <authorList>
            <person name="Kim Y.-M."/>
        </authorList>
    </citation>
    <scope>NUCLEOTIDE SEQUENCE [LARGE SCALE GENOMIC DNA]</scope>
    <source>
        <strain evidence="1">YM2019G1</strain>
    </source>
</reference>
<organism evidence="1 2">
    <name type="scientific">Hibiscus syriacus</name>
    <name type="common">Rose of Sharon</name>
    <dbReference type="NCBI Taxonomy" id="106335"/>
    <lineage>
        <taxon>Eukaryota</taxon>
        <taxon>Viridiplantae</taxon>
        <taxon>Streptophyta</taxon>
        <taxon>Embryophyta</taxon>
        <taxon>Tracheophyta</taxon>
        <taxon>Spermatophyta</taxon>
        <taxon>Magnoliopsida</taxon>
        <taxon>eudicotyledons</taxon>
        <taxon>Gunneridae</taxon>
        <taxon>Pentapetalae</taxon>
        <taxon>rosids</taxon>
        <taxon>malvids</taxon>
        <taxon>Malvales</taxon>
        <taxon>Malvaceae</taxon>
        <taxon>Malvoideae</taxon>
        <taxon>Hibiscus</taxon>
    </lineage>
</organism>